<dbReference type="InterPro" id="IPR036388">
    <property type="entry name" value="WH-like_DNA-bd_sf"/>
</dbReference>
<protein>
    <submittedName>
        <fullName evidence="5">DeoR family transcriptional regulator</fullName>
    </submittedName>
    <submittedName>
        <fullName evidence="6">DeoR/GlpR transcriptional regulator</fullName>
    </submittedName>
</protein>
<reference evidence="5 7" key="1">
    <citation type="submission" date="2017-04" db="EMBL/GenBank/DDBJ databases">
        <title>Complete Genome Sequence of the Bacillus horikoshii 20a strain from Cuatro Cienegas, Coahuila, Mexico.</title>
        <authorList>
            <person name="Zarza E."/>
            <person name="Alcaraz L.D."/>
            <person name="Aguilar-Salinas B."/>
            <person name="Islas A."/>
            <person name="Olmedo-Alvarez G."/>
        </authorList>
    </citation>
    <scope>NUCLEOTIDE SEQUENCE [LARGE SCALE GENOMIC DNA]</scope>
    <source>
        <strain evidence="5 7">20a</strain>
    </source>
</reference>
<keyword evidence="7" id="KW-1185">Reference proteome</keyword>
<dbReference type="InterPro" id="IPR050313">
    <property type="entry name" value="Carb_Metab_HTH_regulators"/>
</dbReference>
<dbReference type="EMBL" id="VTET01000002">
    <property type="protein sequence ID" value="TYS73889.1"/>
    <property type="molecule type" value="Genomic_DNA"/>
</dbReference>
<dbReference type="Pfam" id="PF00455">
    <property type="entry name" value="DeoRC"/>
    <property type="match status" value="1"/>
</dbReference>
<keyword evidence="2" id="KW-0238">DNA-binding</keyword>
<evidence type="ECO:0000313" key="8">
    <source>
        <dbReference type="Proteomes" id="UP000324517"/>
    </source>
</evidence>
<accession>A0A1Y0CJX4</accession>
<evidence type="ECO:0000256" key="1">
    <source>
        <dbReference type="ARBA" id="ARBA00023015"/>
    </source>
</evidence>
<dbReference type="KEGG" id="bhk:B4U37_05865"/>
<dbReference type="Gene3D" id="3.40.50.1360">
    <property type="match status" value="1"/>
</dbReference>
<evidence type="ECO:0000259" key="4">
    <source>
        <dbReference type="PROSITE" id="PS51000"/>
    </source>
</evidence>
<evidence type="ECO:0000256" key="3">
    <source>
        <dbReference type="ARBA" id="ARBA00023163"/>
    </source>
</evidence>
<dbReference type="PANTHER" id="PTHR30363">
    <property type="entry name" value="HTH-TYPE TRANSCRIPTIONAL REGULATOR SRLR-RELATED"/>
    <property type="match status" value="1"/>
</dbReference>
<dbReference type="Pfam" id="PF08220">
    <property type="entry name" value="HTH_DeoR"/>
    <property type="match status" value="1"/>
</dbReference>
<dbReference type="Proteomes" id="UP000195573">
    <property type="component" value="Chromosome"/>
</dbReference>
<sequence length="250" mass="27440">MLTPERQQKILELVQKQDVVKLQDFVDATGASESTIRRDLSQLEEANKLKRVHGGAAKVYQKTEERSILEKASINLHEKKQIAKKAAELVKDGDCIFLDAGTTTFQMIPYLENKQVTVVTNGFAHIQSLMERGVTTYIVGGFMKNKTGAIIGSKANQSLLDYNFDKAFIGANGVHLKSGYTTPDPEEASVKSLAIKLANEAFILADSSKIKEVTFAKIAPLHSAALLIDHLDESIAAAYRESTIVIEVMS</sequence>
<dbReference type="PRINTS" id="PR00037">
    <property type="entry name" value="HTHLACR"/>
</dbReference>
<evidence type="ECO:0000256" key="2">
    <source>
        <dbReference type="ARBA" id="ARBA00023125"/>
    </source>
</evidence>
<reference evidence="6 8" key="2">
    <citation type="submission" date="2019-08" db="EMBL/GenBank/DDBJ databases">
        <title>Bacillus genomes from the desert of Cuatro Cienegas, Coahuila.</title>
        <authorList>
            <person name="Olmedo-Alvarez G."/>
        </authorList>
    </citation>
    <scope>NUCLEOTIDE SEQUENCE [LARGE SCALE GENOMIC DNA]</scope>
    <source>
        <strain evidence="6 8">CH98b_3T</strain>
    </source>
</reference>
<dbReference type="SMART" id="SM01134">
    <property type="entry name" value="DeoRC"/>
    <property type="match status" value="1"/>
</dbReference>
<feature type="domain" description="HTH deoR-type" evidence="4">
    <location>
        <begin position="3"/>
        <end position="58"/>
    </location>
</feature>
<dbReference type="InterPro" id="IPR036390">
    <property type="entry name" value="WH_DNA-bd_sf"/>
</dbReference>
<dbReference type="PANTHER" id="PTHR30363:SF56">
    <property type="entry name" value="TRANSCRIPTIONAL REGULATOR, DEOR FAMILY"/>
    <property type="match status" value="1"/>
</dbReference>
<proteinExistence type="predicted"/>
<dbReference type="EMBL" id="CP020880">
    <property type="protein sequence ID" value="ART75581.1"/>
    <property type="molecule type" value="Genomic_DNA"/>
</dbReference>
<dbReference type="PROSITE" id="PS51000">
    <property type="entry name" value="HTH_DEOR_2"/>
    <property type="match status" value="1"/>
</dbReference>
<dbReference type="SMART" id="SM00420">
    <property type="entry name" value="HTH_DEOR"/>
    <property type="match status" value="1"/>
</dbReference>
<dbReference type="Proteomes" id="UP000324517">
    <property type="component" value="Unassembled WGS sequence"/>
</dbReference>
<dbReference type="Gene3D" id="1.10.10.10">
    <property type="entry name" value="Winged helix-like DNA-binding domain superfamily/Winged helix DNA-binding domain"/>
    <property type="match status" value="1"/>
</dbReference>
<dbReference type="GO" id="GO:0003677">
    <property type="term" value="F:DNA binding"/>
    <property type="evidence" value="ECO:0007669"/>
    <property type="project" value="UniProtKB-KW"/>
</dbReference>
<dbReference type="InterPro" id="IPR001034">
    <property type="entry name" value="DeoR_HTH"/>
</dbReference>
<dbReference type="InterPro" id="IPR014036">
    <property type="entry name" value="DeoR-like_C"/>
</dbReference>
<keyword evidence="3" id="KW-0804">Transcription</keyword>
<gene>
    <name evidence="5" type="ORF">B4U37_05865</name>
    <name evidence="6" type="ORF">FZC75_06130</name>
</gene>
<evidence type="ECO:0000313" key="7">
    <source>
        <dbReference type="Proteomes" id="UP000195573"/>
    </source>
</evidence>
<dbReference type="GeneID" id="96737954"/>
<name>A0A1Y0CJX4_9BACI</name>
<dbReference type="SUPFAM" id="SSF46785">
    <property type="entry name" value="Winged helix' DNA-binding domain"/>
    <property type="match status" value="1"/>
</dbReference>
<dbReference type="OrthoDB" id="9797223at2"/>
<dbReference type="RefSeq" id="WP_088017476.1">
    <property type="nucleotide sequence ID" value="NZ_CP020880.1"/>
</dbReference>
<organism evidence="6 8">
    <name type="scientific">Sutcliffiella horikoshii</name>
    <dbReference type="NCBI Taxonomy" id="79883"/>
    <lineage>
        <taxon>Bacteria</taxon>
        <taxon>Bacillati</taxon>
        <taxon>Bacillota</taxon>
        <taxon>Bacilli</taxon>
        <taxon>Bacillales</taxon>
        <taxon>Bacillaceae</taxon>
        <taxon>Sutcliffiella</taxon>
    </lineage>
</organism>
<keyword evidence="1" id="KW-0805">Transcription regulation</keyword>
<dbReference type="SUPFAM" id="SSF100950">
    <property type="entry name" value="NagB/RpiA/CoA transferase-like"/>
    <property type="match status" value="1"/>
</dbReference>
<dbReference type="PROSITE" id="PS00894">
    <property type="entry name" value="HTH_DEOR_1"/>
    <property type="match status" value="1"/>
</dbReference>
<dbReference type="InterPro" id="IPR018356">
    <property type="entry name" value="Tscrpt_reg_HTH_DeoR_CS"/>
</dbReference>
<dbReference type="InterPro" id="IPR037171">
    <property type="entry name" value="NagB/RpiA_transferase-like"/>
</dbReference>
<evidence type="ECO:0000313" key="5">
    <source>
        <dbReference type="EMBL" id="ART75581.1"/>
    </source>
</evidence>
<dbReference type="GO" id="GO:0003700">
    <property type="term" value="F:DNA-binding transcription factor activity"/>
    <property type="evidence" value="ECO:0007669"/>
    <property type="project" value="InterPro"/>
</dbReference>
<evidence type="ECO:0000313" key="6">
    <source>
        <dbReference type="EMBL" id="TYS73889.1"/>
    </source>
</evidence>
<dbReference type="AlphaFoldDB" id="A0A1Y0CJX4"/>